<dbReference type="InterPro" id="IPR035965">
    <property type="entry name" value="PAS-like_dom_sf"/>
</dbReference>
<dbReference type="Gene3D" id="3.30.450.20">
    <property type="entry name" value="PAS domain"/>
    <property type="match status" value="1"/>
</dbReference>
<accession>A0A2W7RWR6</accession>
<dbReference type="GO" id="GO:0000155">
    <property type="term" value="F:phosphorelay sensor kinase activity"/>
    <property type="evidence" value="ECO:0007669"/>
    <property type="project" value="InterPro"/>
</dbReference>
<evidence type="ECO:0000313" key="10">
    <source>
        <dbReference type="EMBL" id="PZX55345.1"/>
    </source>
</evidence>
<dbReference type="Pfam" id="PF13426">
    <property type="entry name" value="PAS_9"/>
    <property type="match status" value="1"/>
</dbReference>
<dbReference type="PROSITE" id="PS50109">
    <property type="entry name" value="HIS_KIN"/>
    <property type="match status" value="1"/>
</dbReference>
<keyword evidence="3" id="KW-0597">Phosphoprotein</keyword>
<reference evidence="10 12" key="1">
    <citation type="submission" date="2018-06" db="EMBL/GenBank/DDBJ databases">
        <title>Genomic Encyclopedia of Archaeal and Bacterial Type Strains, Phase II (KMG-II): from individual species to whole genera.</title>
        <authorList>
            <person name="Goeker M."/>
        </authorList>
    </citation>
    <scope>NUCLEOTIDE SEQUENCE [LARGE SCALE GENOMIC DNA]</scope>
    <source>
        <strain evidence="10 12">DSM 22686</strain>
    </source>
</reference>
<dbReference type="Gene3D" id="3.30.565.10">
    <property type="entry name" value="Histidine kinase-like ATPase, C-terminal domain"/>
    <property type="match status" value="1"/>
</dbReference>
<dbReference type="NCBIfam" id="TIGR00229">
    <property type="entry name" value="sensory_box"/>
    <property type="match status" value="1"/>
</dbReference>
<dbReference type="PANTHER" id="PTHR43304:SF1">
    <property type="entry name" value="PAC DOMAIN-CONTAINING PROTEIN"/>
    <property type="match status" value="1"/>
</dbReference>
<comment type="catalytic activity">
    <reaction evidence="1">
        <text>ATP + protein L-histidine = ADP + protein N-phospho-L-histidine.</text>
        <dbReference type="EC" id="2.7.13.3"/>
    </reaction>
</comment>
<feature type="coiled-coil region" evidence="6">
    <location>
        <begin position="125"/>
        <end position="152"/>
    </location>
</feature>
<dbReference type="InterPro" id="IPR005467">
    <property type="entry name" value="His_kinase_dom"/>
</dbReference>
<dbReference type="CDD" id="cd00130">
    <property type="entry name" value="PAS"/>
    <property type="match status" value="1"/>
</dbReference>
<dbReference type="InterPro" id="IPR000700">
    <property type="entry name" value="PAS-assoc_C"/>
</dbReference>
<evidence type="ECO:0000256" key="6">
    <source>
        <dbReference type="SAM" id="Coils"/>
    </source>
</evidence>
<evidence type="ECO:0000256" key="1">
    <source>
        <dbReference type="ARBA" id="ARBA00000085"/>
    </source>
</evidence>
<keyword evidence="5" id="KW-0418">Kinase</keyword>
<protein>
    <recommendedName>
        <fullName evidence="2">histidine kinase</fullName>
        <ecNumber evidence="2">2.7.13.3</ecNumber>
    </recommendedName>
</protein>
<dbReference type="PRINTS" id="PR00344">
    <property type="entry name" value="BCTRLSENSOR"/>
</dbReference>
<dbReference type="PROSITE" id="PS50113">
    <property type="entry name" value="PAC"/>
    <property type="match status" value="1"/>
</dbReference>
<keyword evidence="13" id="KW-1185">Reference proteome</keyword>
<dbReference type="SMART" id="SM00388">
    <property type="entry name" value="HisKA"/>
    <property type="match status" value="1"/>
</dbReference>
<dbReference type="EC" id="2.7.13.3" evidence="2"/>
<dbReference type="OrthoDB" id="9766459at2"/>
<reference evidence="11 13" key="2">
    <citation type="submission" date="2019-08" db="EMBL/GenBank/DDBJ databases">
        <title>Genome of Algoriphagus ratkowskyi IC026.</title>
        <authorList>
            <person name="Bowman J.P."/>
        </authorList>
    </citation>
    <scope>NUCLEOTIDE SEQUENCE [LARGE SCALE GENOMIC DNA]</scope>
    <source>
        <strain evidence="11 13">IC026</strain>
    </source>
</reference>
<dbReference type="Proteomes" id="UP000321927">
    <property type="component" value="Unassembled WGS sequence"/>
</dbReference>
<dbReference type="Pfam" id="PF00512">
    <property type="entry name" value="HisKA"/>
    <property type="match status" value="1"/>
</dbReference>
<feature type="domain" description="PAS" evidence="8">
    <location>
        <begin position="12"/>
        <end position="71"/>
    </location>
</feature>
<dbReference type="PROSITE" id="PS50112">
    <property type="entry name" value="PAS"/>
    <property type="match status" value="1"/>
</dbReference>
<keyword evidence="6" id="KW-0175">Coiled coil</keyword>
<dbReference type="RefSeq" id="WP_086501945.1">
    <property type="nucleotide sequence ID" value="NZ_MSSV01000011.1"/>
</dbReference>
<evidence type="ECO:0000259" key="7">
    <source>
        <dbReference type="PROSITE" id="PS50109"/>
    </source>
</evidence>
<dbReference type="Proteomes" id="UP000249115">
    <property type="component" value="Unassembled WGS sequence"/>
</dbReference>
<evidence type="ECO:0000256" key="4">
    <source>
        <dbReference type="ARBA" id="ARBA00022679"/>
    </source>
</evidence>
<dbReference type="EMBL" id="QKZU01000009">
    <property type="protein sequence ID" value="PZX55345.1"/>
    <property type="molecule type" value="Genomic_DNA"/>
</dbReference>
<evidence type="ECO:0000313" key="13">
    <source>
        <dbReference type="Proteomes" id="UP000321927"/>
    </source>
</evidence>
<feature type="domain" description="Histidine kinase" evidence="7">
    <location>
        <begin position="157"/>
        <end position="374"/>
    </location>
</feature>
<evidence type="ECO:0000256" key="3">
    <source>
        <dbReference type="ARBA" id="ARBA00022553"/>
    </source>
</evidence>
<dbReference type="SUPFAM" id="SSF47384">
    <property type="entry name" value="Homodimeric domain of signal transducing histidine kinase"/>
    <property type="match status" value="1"/>
</dbReference>
<dbReference type="InterPro" id="IPR052162">
    <property type="entry name" value="Sensor_kinase/Photoreceptor"/>
</dbReference>
<evidence type="ECO:0000259" key="9">
    <source>
        <dbReference type="PROSITE" id="PS50113"/>
    </source>
</evidence>
<evidence type="ECO:0000256" key="2">
    <source>
        <dbReference type="ARBA" id="ARBA00012438"/>
    </source>
</evidence>
<dbReference type="InterPro" id="IPR036097">
    <property type="entry name" value="HisK_dim/P_sf"/>
</dbReference>
<dbReference type="CDD" id="cd00082">
    <property type="entry name" value="HisKA"/>
    <property type="match status" value="1"/>
</dbReference>
<keyword evidence="4" id="KW-0808">Transferase</keyword>
<evidence type="ECO:0000313" key="12">
    <source>
        <dbReference type="Proteomes" id="UP000249115"/>
    </source>
</evidence>
<dbReference type="SMART" id="SM00387">
    <property type="entry name" value="HATPase_c"/>
    <property type="match status" value="1"/>
</dbReference>
<feature type="domain" description="PAC" evidence="9">
    <location>
        <begin position="87"/>
        <end position="139"/>
    </location>
</feature>
<dbReference type="InterPro" id="IPR003661">
    <property type="entry name" value="HisK_dim/P_dom"/>
</dbReference>
<evidence type="ECO:0000313" key="11">
    <source>
        <dbReference type="EMBL" id="TXD79724.1"/>
    </source>
</evidence>
<organism evidence="10 12">
    <name type="scientific">Algoriphagus ratkowskyi</name>
    <dbReference type="NCBI Taxonomy" id="57028"/>
    <lineage>
        <taxon>Bacteria</taxon>
        <taxon>Pseudomonadati</taxon>
        <taxon>Bacteroidota</taxon>
        <taxon>Cytophagia</taxon>
        <taxon>Cytophagales</taxon>
        <taxon>Cyclobacteriaceae</taxon>
        <taxon>Algoriphagus</taxon>
    </lineage>
</organism>
<dbReference type="Gene3D" id="1.10.287.130">
    <property type="match status" value="1"/>
</dbReference>
<dbReference type="InterPro" id="IPR036890">
    <property type="entry name" value="HATPase_C_sf"/>
</dbReference>
<evidence type="ECO:0000256" key="5">
    <source>
        <dbReference type="ARBA" id="ARBA00022777"/>
    </source>
</evidence>
<evidence type="ECO:0000259" key="8">
    <source>
        <dbReference type="PROSITE" id="PS50112"/>
    </source>
</evidence>
<dbReference type="SMART" id="SM00091">
    <property type="entry name" value="PAS"/>
    <property type="match status" value="1"/>
</dbReference>
<dbReference type="PANTHER" id="PTHR43304">
    <property type="entry name" value="PHYTOCHROME-LIKE PROTEIN CPH1"/>
    <property type="match status" value="1"/>
</dbReference>
<dbReference type="EMBL" id="VORV01000001">
    <property type="protein sequence ID" value="TXD79724.1"/>
    <property type="molecule type" value="Genomic_DNA"/>
</dbReference>
<comment type="caution">
    <text evidence="10">The sequence shown here is derived from an EMBL/GenBank/DDBJ whole genome shotgun (WGS) entry which is preliminary data.</text>
</comment>
<dbReference type="InterPro" id="IPR000014">
    <property type="entry name" value="PAS"/>
</dbReference>
<dbReference type="AlphaFoldDB" id="A0A2W7RWR6"/>
<dbReference type="SUPFAM" id="SSF55874">
    <property type="entry name" value="ATPase domain of HSP90 chaperone/DNA topoisomerase II/histidine kinase"/>
    <property type="match status" value="1"/>
</dbReference>
<proteinExistence type="predicted"/>
<name>A0A2W7RWR6_9BACT</name>
<sequence>MKDYKSTPTYQSEYRFQRMIEEVQDYAIILMDEDGTIQNWNKGAQKIKGYNEQEIIGKNFSLFYLPEDQKEGLPGKLINEAKLNGRATHEGWRVRKDGTTFWGFIVITALHDEQNNVIGFTKVTRDLTERKLAEEQKERDAKSIEMQNKRLEEFAYVTSHDLQEPIRKIRAFTDLAKAEIDDREKLEWYLGKIDSSAAKMVQLIKDVLAFSKLSHDHTQFIPVDLNAQLLNVLSEFEVLISEKQAVLEVSNLPVILGVPVQIHQLLSNLISNAIKFNRGIPHIYISCIPVFEIGDDLQQKSGYQINFRDNGIGFDQKYAQKAFEPFERLSSEFKGTGIGLALCKRISENHKGSIKVQSEPGQGSTFSVFFPELITE</sequence>
<dbReference type="SUPFAM" id="SSF55785">
    <property type="entry name" value="PYP-like sensor domain (PAS domain)"/>
    <property type="match status" value="1"/>
</dbReference>
<dbReference type="Pfam" id="PF02518">
    <property type="entry name" value="HATPase_c"/>
    <property type="match status" value="1"/>
</dbReference>
<dbReference type="InterPro" id="IPR003594">
    <property type="entry name" value="HATPase_dom"/>
</dbReference>
<gene>
    <name evidence="11" type="ORF">ESW18_00915</name>
    <name evidence="10" type="ORF">LV84_02483</name>
</gene>
<dbReference type="InterPro" id="IPR004358">
    <property type="entry name" value="Sig_transdc_His_kin-like_C"/>
</dbReference>